<comment type="subcellular location">
    <subcellularLocation>
        <location evidence="1">Membrane</location>
        <topology evidence="1">Multi-pass membrane protein</topology>
    </subcellularLocation>
</comment>
<feature type="transmembrane region" description="Helical" evidence="6">
    <location>
        <begin position="195"/>
        <end position="211"/>
    </location>
</feature>
<feature type="transmembrane region" description="Helical" evidence="6">
    <location>
        <begin position="169"/>
        <end position="188"/>
    </location>
</feature>
<dbReference type="AlphaFoldDB" id="A0A1G2PQ12"/>
<evidence type="ECO:0000259" key="7">
    <source>
        <dbReference type="Pfam" id="PF04932"/>
    </source>
</evidence>
<accession>A0A1G2PQ12</accession>
<evidence type="ECO:0000313" key="8">
    <source>
        <dbReference type="EMBL" id="OHA50430.1"/>
    </source>
</evidence>
<dbReference type="PANTHER" id="PTHR37422">
    <property type="entry name" value="TEICHURONIC ACID BIOSYNTHESIS PROTEIN TUAE"/>
    <property type="match status" value="1"/>
</dbReference>
<organism evidence="8 9">
    <name type="scientific">Candidatus Terrybacteria bacterium RIFCSPHIGHO2_02_41_19</name>
    <dbReference type="NCBI Taxonomy" id="1802364"/>
    <lineage>
        <taxon>Bacteria</taxon>
        <taxon>Candidatus Terryibacteriota</taxon>
    </lineage>
</organism>
<name>A0A1G2PQ12_9BACT</name>
<dbReference type="InterPro" id="IPR051533">
    <property type="entry name" value="WaaL-like"/>
</dbReference>
<keyword evidence="2 6" id="KW-0812">Transmembrane</keyword>
<feature type="transmembrane region" description="Helical" evidence="6">
    <location>
        <begin position="217"/>
        <end position="236"/>
    </location>
</feature>
<dbReference type="Proteomes" id="UP000178646">
    <property type="component" value="Unassembled WGS sequence"/>
</dbReference>
<feature type="transmembrane region" description="Helical" evidence="6">
    <location>
        <begin position="71"/>
        <end position="92"/>
    </location>
</feature>
<keyword evidence="3 6" id="KW-1133">Transmembrane helix</keyword>
<comment type="caution">
    <text evidence="8">The sequence shown here is derived from an EMBL/GenBank/DDBJ whole genome shotgun (WGS) entry which is preliminary data.</text>
</comment>
<dbReference type="Pfam" id="PF13181">
    <property type="entry name" value="TPR_8"/>
    <property type="match status" value="3"/>
</dbReference>
<feature type="transmembrane region" description="Helical" evidence="6">
    <location>
        <begin position="40"/>
        <end position="59"/>
    </location>
</feature>
<dbReference type="GO" id="GO:0016020">
    <property type="term" value="C:membrane"/>
    <property type="evidence" value="ECO:0007669"/>
    <property type="project" value="UniProtKB-SubCell"/>
</dbReference>
<dbReference type="InterPro" id="IPR007016">
    <property type="entry name" value="O-antigen_ligase-rel_domated"/>
</dbReference>
<feature type="transmembrane region" description="Helical" evidence="6">
    <location>
        <begin position="12"/>
        <end position="34"/>
    </location>
</feature>
<dbReference type="PROSITE" id="PS50005">
    <property type="entry name" value="TPR"/>
    <property type="match status" value="3"/>
</dbReference>
<feature type="transmembrane region" description="Helical" evidence="6">
    <location>
        <begin position="348"/>
        <end position="367"/>
    </location>
</feature>
<evidence type="ECO:0000256" key="1">
    <source>
        <dbReference type="ARBA" id="ARBA00004141"/>
    </source>
</evidence>
<feature type="repeat" description="TPR" evidence="5">
    <location>
        <begin position="686"/>
        <end position="719"/>
    </location>
</feature>
<reference evidence="8 9" key="1">
    <citation type="journal article" date="2016" name="Nat. Commun.">
        <title>Thousands of microbial genomes shed light on interconnected biogeochemical processes in an aquifer system.</title>
        <authorList>
            <person name="Anantharaman K."/>
            <person name="Brown C.T."/>
            <person name="Hug L.A."/>
            <person name="Sharon I."/>
            <person name="Castelle C.J."/>
            <person name="Probst A.J."/>
            <person name="Thomas B.C."/>
            <person name="Singh A."/>
            <person name="Wilkins M.J."/>
            <person name="Karaoz U."/>
            <person name="Brodie E.L."/>
            <person name="Williams K.H."/>
            <person name="Hubbard S.S."/>
            <person name="Banfield J.F."/>
        </authorList>
    </citation>
    <scope>NUCLEOTIDE SEQUENCE [LARGE SCALE GENOMIC DNA]</scope>
</reference>
<dbReference type="InterPro" id="IPR019734">
    <property type="entry name" value="TPR_rpt"/>
</dbReference>
<evidence type="ECO:0000313" key="9">
    <source>
        <dbReference type="Proteomes" id="UP000178646"/>
    </source>
</evidence>
<keyword evidence="5" id="KW-0802">TPR repeat</keyword>
<dbReference type="Pfam" id="PF04932">
    <property type="entry name" value="Wzy_C"/>
    <property type="match status" value="1"/>
</dbReference>
<gene>
    <name evidence="8" type="ORF">A2W59_01895</name>
</gene>
<feature type="transmembrane region" description="Helical" evidence="6">
    <location>
        <begin position="134"/>
        <end position="154"/>
    </location>
</feature>
<feature type="transmembrane region" description="Helical" evidence="6">
    <location>
        <begin position="243"/>
        <end position="262"/>
    </location>
</feature>
<feature type="domain" description="O-antigen ligase-related" evidence="7">
    <location>
        <begin position="201"/>
        <end position="355"/>
    </location>
</feature>
<dbReference type="EMBL" id="MHSU01000018">
    <property type="protein sequence ID" value="OHA50430.1"/>
    <property type="molecule type" value="Genomic_DNA"/>
</dbReference>
<keyword evidence="4 6" id="KW-0472">Membrane</keyword>
<dbReference type="PANTHER" id="PTHR37422:SF13">
    <property type="entry name" value="LIPOPOLYSACCHARIDE BIOSYNTHESIS PROTEIN PA4999-RELATED"/>
    <property type="match status" value="1"/>
</dbReference>
<sequence length="736" mass="83593">MSKSLNLIKYLLYAGIFAVPFLAFIVSSSMFFPFITGKNFSFRIIVEAMTALWLVLMLFDARYKPRKSWVLAMLAIFVGVVALSSLLGENFYRSFWSNYERMEGLVTYLHLLAYFLVLAGTMKTERIWNRLFHTTLFASAIIAFYGVFQLFGILQTHQGNRLDATLGNASYLAVYMIFHIFLAMALFYRARDYRKWIYLFIIILESFVLYHTATRGAILGTIGGLFISWILIAILSSNKKSKLAHISLLAGIAVIITGFLFLKTTNFVKTSPVLSRFAGISLTEGTTESRLTIWKMSWRGFKEKPIFGWGQENFNLVFNKYYEPILYKQEAWFDRAHNVFFDRLTTNGIFGLLSYMGLLGIALYYLWAKRKKTGLSVEDSAIFGSMFLAYFFNNLFVFDNLISLILFATFLAYVGFRAKVGAPIPASAHELRSGRPNETSKGADYGKAVYAVIIGAAFVFVIYIVNVPGILASKAIINAFKAAGTGNANGAFAEFQKAISYNSFGSMETREHLSSFAMQVYDSPNIIDKEFKNKVANYTIDELKKQNEQYPNDIREMIFLAAVYNKTQKYEEAISLLNKAIEVAPRKQQLYFELGTSYLNKGDHEKGLATLKKSFDLDQSFEDARRIYAVSAIFAGKDTLAEELMKDHGGTVQDDERFLKAYAQRNNFEKITAILKVFIEKNSTNIQYRLKLAAVYLQAGYRTKSIEQLEKAVEATPDFKKQGEFYISEIKAGRNP</sequence>
<dbReference type="SUPFAM" id="SSF48452">
    <property type="entry name" value="TPR-like"/>
    <property type="match status" value="1"/>
</dbReference>
<feature type="transmembrane region" description="Helical" evidence="6">
    <location>
        <begin position="104"/>
        <end position="122"/>
    </location>
</feature>
<feature type="repeat" description="TPR" evidence="5">
    <location>
        <begin position="588"/>
        <end position="621"/>
    </location>
</feature>
<evidence type="ECO:0000256" key="4">
    <source>
        <dbReference type="ARBA" id="ARBA00023136"/>
    </source>
</evidence>
<evidence type="ECO:0000256" key="6">
    <source>
        <dbReference type="SAM" id="Phobius"/>
    </source>
</evidence>
<evidence type="ECO:0000256" key="2">
    <source>
        <dbReference type="ARBA" id="ARBA00022692"/>
    </source>
</evidence>
<protein>
    <recommendedName>
        <fullName evidence="7">O-antigen ligase-related domain-containing protein</fullName>
    </recommendedName>
</protein>
<evidence type="ECO:0000256" key="5">
    <source>
        <dbReference type="PROSITE-ProRule" id="PRU00339"/>
    </source>
</evidence>
<proteinExistence type="predicted"/>
<feature type="transmembrane region" description="Helical" evidence="6">
    <location>
        <begin position="387"/>
        <end position="413"/>
    </location>
</feature>
<dbReference type="Gene3D" id="1.25.40.10">
    <property type="entry name" value="Tetratricopeptide repeat domain"/>
    <property type="match status" value="2"/>
</dbReference>
<feature type="repeat" description="TPR" evidence="5">
    <location>
        <begin position="554"/>
        <end position="587"/>
    </location>
</feature>
<dbReference type="InterPro" id="IPR011990">
    <property type="entry name" value="TPR-like_helical_dom_sf"/>
</dbReference>
<evidence type="ECO:0000256" key="3">
    <source>
        <dbReference type="ARBA" id="ARBA00022989"/>
    </source>
</evidence>
<feature type="transmembrane region" description="Helical" evidence="6">
    <location>
        <begin position="448"/>
        <end position="471"/>
    </location>
</feature>
<dbReference type="SMART" id="SM00028">
    <property type="entry name" value="TPR"/>
    <property type="match status" value="3"/>
</dbReference>